<proteinExistence type="predicted"/>
<gene>
    <name evidence="1" type="ORF">E3N88_28844</name>
</gene>
<dbReference type="AlphaFoldDB" id="A0A5N6N0M1"/>
<name>A0A5N6N0M1_9ASTR</name>
<accession>A0A5N6N0M1</accession>
<reference evidence="1 2" key="1">
    <citation type="submission" date="2019-05" db="EMBL/GenBank/DDBJ databases">
        <title>Mikania micrantha, genome provides insights into the molecular mechanism of rapid growth.</title>
        <authorList>
            <person name="Liu B."/>
        </authorList>
    </citation>
    <scope>NUCLEOTIDE SEQUENCE [LARGE SCALE GENOMIC DNA]</scope>
    <source>
        <strain evidence="1">NLD-2019</strain>
        <tissue evidence="1">Leaf</tissue>
    </source>
</reference>
<evidence type="ECO:0000313" key="2">
    <source>
        <dbReference type="Proteomes" id="UP000326396"/>
    </source>
</evidence>
<dbReference type="EMBL" id="SZYD01000014">
    <property type="protein sequence ID" value="KAD4180253.1"/>
    <property type="molecule type" value="Genomic_DNA"/>
</dbReference>
<comment type="caution">
    <text evidence="1">The sequence shown here is derived from an EMBL/GenBank/DDBJ whole genome shotgun (WGS) entry which is preliminary data.</text>
</comment>
<dbReference type="Proteomes" id="UP000326396">
    <property type="component" value="Linkage Group LG4"/>
</dbReference>
<keyword evidence="2" id="KW-1185">Reference proteome</keyword>
<evidence type="ECO:0000313" key="1">
    <source>
        <dbReference type="EMBL" id="KAD4180253.1"/>
    </source>
</evidence>
<protein>
    <submittedName>
        <fullName evidence="1">Uncharacterized protein</fullName>
    </submittedName>
</protein>
<sequence length="173" mass="19630">MYRTCNGVWAYTDPSTRNQIQIYPRTSPYAFLWPHVPHKYEEDAVISAHRHGWCHVIDAAMTCLRSPPQVGTCSGNRLQERKWLLTYSLIVISIKIITIPRQHPNPIVDSKPVLCISIHSETKVKVWFVITLVKSFDQQDGGASAISRRRLIAGERPDITEKMKGGASFVSNE</sequence>
<organism evidence="1 2">
    <name type="scientific">Mikania micrantha</name>
    <name type="common">bitter vine</name>
    <dbReference type="NCBI Taxonomy" id="192012"/>
    <lineage>
        <taxon>Eukaryota</taxon>
        <taxon>Viridiplantae</taxon>
        <taxon>Streptophyta</taxon>
        <taxon>Embryophyta</taxon>
        <taxon>Tracheophyta</taxon>
        <taxon>Spermatophyta</taxon>
        <taxon>Magnoliopsida</taxon>
        <taxon>eudicotyledons</taxon>
        <taxon>Gunneridae</taxon>
        <taxon>Pentapetalae</taxon>
        <taxon>asterids</taxon>
        <taxon>campanulids</taxon>
        <taxon>Asterales</taxon>
        <taxon>Asteraceae</taxon>
        <taxon>Asteroideae</taxon>
        <taxon>Heliantheae alliance</taxon>
        <taxon>Eupatorieae</taxon>
        <taxon>Mikania</taxon>
    </lineage>
</organism>